<evidence type="ECO:0000313" key="5">
    <source>
        <dbReference type="Proteomes" id="UP001159427"/>
    </source>
</evidence>
<evidence type="ECO:0000313" key="4">
    <source>
        <dbReference type="EMBL" id="CAH3161234.1"/>
    </source>
</evidence>
<dbReference type="EMBL" id="CALNXI010001234">
    <property type="protein sequence ID" value="CAH3161234.1"/>
    <property type="molecule type" value="Genomic_DNA"/>
</dbReference>
<organism evidence="4 5">
    <name type="scientific">Porites evermanni</name>
    <dbReference type="NCBI Taxonomy" id="104178"/>
    <lineage>
        <taxon>Eukaryota</taxon>
        <taxon>Metazoa</taxon>
        <taxon>Cnidaria</taxon>
        <taxon>Anthozoa</taxon>
        <taxon>Hexacorallia</taxon>
        <taxon>Scleractinia</taxon>
        <taxon>Fungiina</taxon>
        <taxon>Poritidae</taxon>
        <taxon>Porites</taxon>
    </lineage>
</organism>
<reference evidence="4 5" key="1">
    <citation type="submission" date="2022-05" db="EMBL/GenBank/DDBJ databases">
        <authorList>
            <consortium name="Genoscope - CEA"/>
            <person name="William W."/>
        </authorList>
    </citation>
    <scope>NUCLEOTIDE SEQUENCE [LARGE SCALE GENOMIC DNA]</scope>
</reference>
<dbReference type="InterPro" id="IPR027806">
    <property type="entry name" value="HARBI1_dom"/>
</dbReference>
<comment type="caution">
    <text evidence="4">The sequence shown here is derived from an EMBL/GenBank/DDBJ whole genome shotgun (WGS) entry which is preliminary data.</text>
</comment>
<name>A0ABN8QCD9_9CNID</name>
<protein>
    <recommendedName>
        <fullName evidence="3">DDE Tnp4 domain-containing protein</fullName>
    </recommendedName>
</protein>
<keyword evidence="2" id="KW-0479">Metal-binding</keyword>
<comment type="cofactor">
    <cofactor evidence="1">
        <name>a divalent metal cation</name>
        <dbReference type="ChEBI" id="CHEBI:60240"/>
    </cofactor>
</comment>
<gene>
    <name evidence="4" type="ORF">PEVE_00003864</name>
</gene>
<evidence type="ECO:0000259" key="3">
    <source>
        <dbReference type="Pfam" id="PF13359"/>
    </source>
</evidence>
<feature type="non-terminal residue" evidence="4">
    <location>
        <position position="104"/>
    </location>
</feature>
<dbReference type="Proteomes" id="UP001159427">
    <property type="component" value="Unassembled WGS sequence"/>
</dbReference>
<keyword evidence="5" id="KW-1185">Reference proteome</keyword>
<feature type="non-terminal residue" evidence="4">
    <location>
        <position position="1"/>
    </location>
</feature>
<evidence type="ECO:0000256" key="1">
    <source>
        <dbReference type="ARBA" id="ARBA00001968"/>
    </source>
</evidence>
<evidence type="ECO:0000256" key="2">
    <source>
        <dbReference type="ARBA" id="ARBA00022723"/>
    </source>
</evidence>
<accession>A0ABN8QCD9</accession>
<dbReference type="Pfam" id="PF13359">
    <property type="entry name" value="DDE_Tnp_4"/>
    <property type="match status" value="1"/>
</dbReference>
<feature type="domain" description="DDE Tnp4" evidence="3">
    <location>
        <begin position="2"/>
        <end position="104"/>
    </location>
</feature>
<proteinExistence type="predicted"/>
<sequence length="104" mass="11426">LYNGHKRVHGIKFQSVVAPNGLIASLFGPVEGRRHDSGMLVDSGLLQELSHYSFAPDGTPLCVYGDPAYPLRVHLQGPFKGAHLTPAEQQFNKAMSQVRVSVEW</sequence>